<evidence type="ECO:0000256" key="1">
    <source>
        <dbReference type="SAM" id="Phobius"/>
    </source>
</evidence>
<feature type="transmembrane region" description="Helical" evidence="1">
    <location>
        <begin position="94"/>
        <end position="116"/>
    </location>
</feature>
<keyword evidence="1" id="KW-0472">Membrane</keyword>
<dbReference type="PANTHER" id="PTHR30487">
    <property type="entry name" value="TYPE 4 PREPILIN-LIKE PROTEINS LEADER PEPTIDE-PROCESSING ENZYME"/>
    <property type="match status" value="1"/>
</dbReference>
<organism evidence="3 4">
    <name type="scientific">Candidatus Enterococcus willemsii</name>
    <dbReference type="NCBI Taxonomy" id="1857215"/>
    <lineage>
        <taxon>Bacteria</taxon>
        <taxon>Bacillati</taxon>
        <taxon>Bacillota</taxon>
        <taxon>Bacilli</taxon>
        <taxon>Lactobacillales</taxon>
        <taxon>Enterococcaceae</taxon>
        <taxon>Enterococcus</taxon>
    </lineage>
</organism>
<proteinExistence type="predicted"/>
<protein>
    <recommendedName>
        <fullName evidence="2">Prepilin peptidase A24 N-terminal domain-containing protein</fullName>
    </recommendedName>
</protein>
<dbReference type="Proteomes" id="UP000782705">
    <property type="component" value="Unassembled WGS sequence"/>
</dbReference>
<keyword evidence="4" id="KW-1185">Reference proteome</keyword>
<feature type="transmembrane region" description="Helical" evidence="1">
    <location>
        <begin position="182"/>
        <end position="203"/>
    </location>
</feature>
<gene>
    <name evidence="3" type="ORF">BAU17_02740</name>
</gene>
<keyword evidence="1" id="KW-1133">Transmembrane helix</keyword>
<dbReference type="RefSeq" id="WP_161903333.1">
    <property type="nucleotide sequence ID" value="NZ_MAEL01000059.1"/>
</dbReference>
<comment type="caution">
    <text evidence="3">The sequence shown here is derived from an EMBL/GenBank/DDBJ whole genome shotgun (WGS) entry which is preliminary data.</text>
</comment>
<evidence type="ECO:0000313" key="4">
    <source>
        <dbReference type="Proteomes" id="UP000782705"/>
    </source>
</evidence>
<feature type="transmembrane region" description="Helical" evidence="1">
    <location>
        <begin position="141"/>
        <end position="162"/>
    </location>
</feature>
<dbReference type="PANTHER" id="PTHR30487:SF0">
    <property type="entry name" value="PREPILIN LEADER PEPTIDASE_N-METHYLTRANSFERASE-RELATED"/>
    <property type="match status" value="1"/>
</dbReference>
<sequence length="227" mass="26249">MLIFFIGTCLGSFLCVVAQRVPQKKSFMLSRSQCDHCQQVLRSWELIPLLSAVLLRFRCQRCKVRFSSISWWAELIYGGLLLFIWQQPTLSAKLITGVWLTTAFLLTLTDLFYWLVEPRLLYPLHGLLWWIMFYQNQEFHWETLAIVGVLASSLSLFYQHAIGLGDLILLLLWSPWLTLNQFALLVLVASASAIVIFCGYAILRITQIRLPFVPFLSFGLFVAYFLL</sequence>
<feature type="domain" description="Prepilin peptidase A24 N-terminal" evidence="2">
    <location>
        <begin position="6"/>
        <end position="85"/>
    </location>
</feature>
<feature type="transmembrane region" description="Helical" evidence="1">
    <location>
        <begin position="71"/>
        <end position="88"/>
    </location>
</feature>
<evidence type="ECO:0000259" key="2">
    <source>
        <dbReference type="Pfam" id="PF06750"/>
    </source>
</evidence>
<name>A0ABQ6YVT4_9ENTE</name>
<dbReference type="Pfam" id="PF06750">
    <property type="entry name" value="A24_N_bact"/>
    <property type="match status" value="1"/>
</dbReference>
<dbReference type="EMBL" id="MAEL01000059">
    <property type="protein sequence ID" value="KAF1301205.1"/>
    <property type="molecule type" value="Genomic_DNA"/>
</dbReference>
<keyword evidence="1" id="KW-0812">Transmembrane</keyword>
<dbReference type="InterPro" id="IPR050882">
    <property type="entry name" value="Prepilin_peptidase/N-MTase"/>
</dbReference>
<evidence type="ECO:0000313" key="3">
    <source>
        <dbReference type="EMBL" id="KAF1301205.1"/>
    </source>
</evidence>
<reference evidence="3 4" key="1">
    <citation type="submission" date="2016-06" db="EMBL/GenBank/DDBJ databases">
        <title>Four novel species of enterococci isolated from chicken manure.</title>
        <authorList>
            <person name="Van Tyne D."/>
        </authorList>
    </citation>
    <scope>NUCLEOTIDE SEQUENCE [LARGE SCALE GENOMIC DNA]</scope>
    <source>
        <strain evidence="3 4">CU12B</strain>
    </source>
</reference>
<accession>A0ABQ6YVT4</accession>
<dbReference type="InterPro" id="IPR010627">
    <property type="entry name" value="Prepilin_pept_A24_N"/>
</dbReference>
<feature type="transmembrane region" description="Helical" evidence="1">
    <location>
        <begin position="210"/>
        <end position="226"/>
    </location>
</feature>